<comment type="caution">
    <text evidence="1">The sequence shown here is derived from an EMBL/GenBank/DDBJ whole genome shotgun (WGS) entry which is preliminary data.</text>
</comment>
<dbReference type="Proteomes" id="UP001057452">
    <property type="component" value="Chromosome 4"/>
</dbReference>
<dbReference type="EMBL" id="CM043788">
    <property type="protein sequence ID" value="KAI4829103.1"/>
    <property type="molecule type" value="Genomic_DNA"/>
</dbReference>
<keyword evidence="2" id="KW-1185">Reference proteome</keyword>
<protein>
    <submittedName>
        <fullName evidence="1">Uncharacterized protein</fullName>
    </submittedName>
</protein>
<evidence type="ECO:0000313" key="2">
    <source>
        <dbReference type="Proteomes" id="UP001057452"/>
    </source>
</evidence>
<accession>A0ACB9XR82</accession>
<proteinExistence type="predicted"/>
<evidence type="ECO:0000313" key="1">
    <source>
        <dbReference type="EMBL" id="KAI4829103.1"/>
    </source>
</evidence>
<name>A0ACB9XR82_CHAAC</name>
<sequence>MGKAGPLCQESQTGTNLEDTRWPVLNLEHVPCIKRRLDIKAPSPIQGSSSSSESEDETTIHLMKQEKNNMNMAIPPSKVSQAGSHDPQTQWPALDLKQNTSVKRRLDIKAHSPASGSSSSSDSEDETTGHKERPVKVDITEPTFQDPQTQSHDRDNKWPALDLKQTMRIKRRLDIKAPSPTTGSSSSSDSEEDTTTHRKNQEKEHIIMARPPSKVSQTASHDPQPLWPTLDLKQTTRIKRRLDIKAPSLASDSSSSSDGEDQTTINIKKQGQEHINMARPESKVSEPVSHDPQPQWPALDLKQTTRIKRRLDIKAHYPASDSSSSSDSENETTVHTERLEKVDITGSKFQSSQPQSHDPDTKWPVVDLKPTMRIKRRLDIKAPSPPESSSSSSDSEDEPSIPIKIRGQEHIMIARPPSEESQSVSHDPQPQWPALDLKQTTSIKRRLDIKAPSPPESLSSSSDSDDETTIHPNKQDKKHIIMARLASKVSQTANHDPQPLWPALNLKQTMRIKRRLDIKAPAPTQGLSSNGDSENETTIHLEKQVQGHINLATPPSKVSQTVSRVPQPLWPTLDLKQTTRIKRRLDIKAPSLASDSSSSSDGEDQITINIKKQGQEHINMARPESKVSEPVSHDPQPQWPALDLKQTTRIKRRLDIKAPSPPESSSSSSDSEDEPSIPIKIRGQEHIMMARPPTEESQSVNHDPQPQWPALDLKQTTSIKRRLDIKAHYPASDSSSSSDSENETTVHTERLEKVDITGSKFQSSQTQSHDPDTKWPVVDLKPTMRIKRRLDIKAPSPPESSSSSSDSEDEPSIPIKIRGQEHIMIARPPSEESQSVSHDPQPQWPALDLKQTTSIKRRLDIKAPSPPESLSSSSDSDDETTIHPNKQDKKHIIMARLASKVSQTANHDPQPLWPALNLKQTMRIKRRLDIKAPAPTQGLSSNGDSENETTIHLEKQAQGHINLATPPSKVSQTVSRVPQPLWPTLDLKQTTRIKRRLDIKAPSLASDSSSSSDGEDQITINIKKQGQEHINMARPESKVSEPVSHDPQPQWPALDLKQTTSIKRRLDIKALYPASDSSSSSDSENETTVHTERLEKVDITGSKFQGSQTQSHDPDTKWPVVDLKPTMRIKRRLDIKAPSPPESSSSSSDSEDEPSIPIKIRGQEHKKMARPPSEESQSVNHDPQPQWPALDLDHIMRIKRRLDIKTSSNPSDSLSIHTRSSSEDECRDHTKMGLGVSAISKTTDNQLIISPKSPVINISRSPKTDYNIQLEKYTVITDDKGDKTKSANMSTTPAITPELESRWATMNLGISRFRKRLEISPHTHEPPNLSSLPPPDSPSSSSENGTWGKSSRTRRERKGAGVSQDQTSLHVAQAVNLKPVQPQSQTEEVQWTTRVELKSQIPKVEEASDSVRPHLSFPHVKRSLDIRVPLQTKSSSSSNSENEKIDASVPDLSLGVPRIKRRLNVKAPLPESSSSSENENEAIGSTANQSRLLSNISAMTDNDSLITYKRVIMKTSSPPGNSVSISGKEQTATKRVLSKSFEGVERKRIEQHKLISPVDLPPELRWTGVGRQLSDLTIPRRHLDVGSPQTVSEDNNERKGLSALKTMSSERRRWDTLDENVDKKASLDPLTQSRISSTSAVDRRAKDVLYDIPHYRRHAIGGIKALQGAPPPIPATPPPQYEPVGLTWRSPQSSKQQGFLGSRSHLESRNTDEFDSSNPNSQNLEVNVDSLNVNISEV</sequence>
<gene>
    <name evidence="1" type="ORF">KUCAC02_023165</name>
</gene>
<reference evidence="1" key="1">
    <citation type="submission" date="2022-05" db="EMBL/GenBank/DDBJ databases">
        <title>Chromosome-level genome of Chaenocephalus aceratus.</title>
        <authorList>
            <person name="Park H."/>
        </authorList>
    </citation>
    <scope>NUCLEOTIDE SEQUENCE</scope>
    <source>
        <strain evidence="1">KU_202001</strain>
    </source>
</reference>
<organism evidence="1 2">
    <name type="scientific">Chaenocephalus aceratus</name>
    <name type="common">Blackfin icefish</name>
    <name type="synonym">Chaenichthys aceratus</name>
    <dbReference type="NCBI Taxonomy" id="36190"/>
    <lineage>
        <taxon>Eukaryota</taxon>
        <taxon>Metazoa</taxon>
        <taxon>Chordata</taxon>
        <taxon>Craniata</taxon>
        <taxon>Vertebrata</taxon>
        <taxon>Euteleostomi</taxon>
        <taxon>Actinopterygii</taxon>
        <taxon>Neopterygii</taxon>
        <taxon>Teleostei</taxon>
        <taxon>Neoteleostei</taxon>
        <taxon>Acanthomorphata</taxon>
        <taxon>Eupercaria</taxon>
        <taxon>Perciformes</taxon>
        <taxon>Notothenioidei</taxon>
        <taxon>Channichthyidae</taxon>
        <taxon>Chaenocephalus</taxon>
    </lineage>
</organism>